<feature type="region of interest" description="Disordered" evidence="1">
    <location>
        <begin position="275"/>
        <end position="297"/>
    </location>
</feature>
<protein>
    <submittedName>
        <fullName evidence="2">Uncharacterized protein</fullName>
    </submittedName>
</protein>
<accession>F4R4Q4</accession>
<evidence type="ECO:0000256" key="1">
    <source>
        <dbReference type="SAM" id="MobiDB-lite"/>
    </source>
</evidence>
<dbReference type="Proteomes" id="UP000001072">
    <property type="component" value="Unassembled WGS sequence"/>
</dbReference>
<feature type="compositionally biased region" description="Basic and acidic residues" evidence="1">
    <location>
        <begin position="50"/>
        <end position="68"/>
    </location>
</feature>
<dbReference type="RefSeq" id="XP_007403787.1">
    <property type="nucleotide sequence ID" value="XM_007403725.1"/>
</dbReference>
<dbReference type="GeneID" id="18929228"/>
<sequence length="518" mass="57953">MAITQTNSRSTRRARGDVAPEGATVIDPPSSNGPENNQLGELEGTDDPELERLDGEAIQEHMRDEIARSMDSQGIEDMEEGEGDGDDKGDGEDEDDQDQDFNELEALEEYGRDSSSNSSSTSSNSSSDSSGSSESDSSGSDSSESEDSNSSSDSDSDGTVRKGTGKNESIKDLKQRLKKAIRAKDEAKSKLAREKNPTKGKEVVNKHGKKKNLSKVKSSSSLKKSITKENGIRFQERAPCKSTLPPLQTYWGEAMKNLSESVPLTVLNPTFVRKDKEECRRNQPSSSSLKSRNRGLTPPSEYAMTFREWIDGISLLRKYLKKSYNFVQIAKQLKTHVKHVKDIKYSTESWMVALRYDIMLREQLFGHQAKGVSVPDASIYVEKFEKMAREKASMRGELTFGDNNPYAKGARFENRDPETGIWNELPFRHKDGYLGNPEDLAYQTLWKCSHHCDNNNRWQAVVGEERTEEEEERVMADLELASIPMSPPPLRATTAMIIARTPAVFETFLLSSVFLLPF</sequence>
<feature type="compositionally biased region" description="Low complexity" evidence="1">
    <location>
        <begin position="113"/>
        <end position="153"/>
    </location>
</feature>
<feature type="compositionally biased region" description="Low complexity" evidence="1">
    <location>
        <begin position="215"/>
        <end position="224"/>
    </location>
</feature>
<dbReference type="InParanoid" id="F4R4Q4"/>
<name>F4R4Q4_MELLP</name>
<gene>
    <name evidence="2" type="ORF">MELLADRAFT_58753</name>
</gene>
<dbReference type="VEuPathDB" id="FungiDB:MELLADRAFT_58753"/>
<dbReference type="HOGENOM" id="CLU_047283_0_0_1"/>
<dbReference type="KEGG" id="mlr:MELLADRAFT_58753"/>
<feature type="region of interest" description="Disordered" evidence="1">
    <location>
        <begin position="1"/>
        <end position="224"/>
    </location>
</feature>
<reference evidence="3" key="1">
    <citation type="journal article" date="2011" name="Proc. Natl. Acad. Sci. U.S.A.">
        <title>Obligate biotrophy features unraveled by the genomic analysis of rust fungi.</title>
        <authorList>
            <person name="Duplessis S."/>
            <person name="Cuomo C.A."/>
            <person name="Lin Y.-C."/>
            <person name="Aerts A."/>
            <person name="Tisserant E."/>
            <person name="Veneault-Fourrey C."/>
            <person name="Joly D.L."/>
            <person name="Hacquard S."/>
            <person name="Amselem J."/>
            <person name="Cantarel B.L."/>
            <person name="Chiu R."/>
            <person name="Coutinho P.M."/>
            <person name="Feau N."/>
            <person name="Field M."/>
            <person name="Frey P."/>
            <person name="Gelhaye E."/>
            <person name="Goldberg J."/>
            <person name="Grabherr M.G."/>
            <person name="Kodira C.D."/>
            <person name="Kohler A."/>
            <person name="Kuees U."/>
            <person name="Lindquist E.A."/>
            <person name="Lucas S.M."/>
            <person name="Mago R."/>
            <person name="Mauceli E."/>
            <person name="Morin E."/>
            <person name="Murat C."/>
            <person name="Pangilinan J.L."/>
            <person name="Park R."/>
            <person name="Pearson M."/>
            <person name="Quesneville H."/>
            <person name="Rouhier N."/>
            <person name="Sakthikumar S."/>
            <person name="Salamov A.A."/>
            <person name="Schmutz J."/>
            <person name="Selles B."/>
            <person name="Shapiro H."/>
            <person name="Tanguay P."/>
            <person name="Tuskan G.A."/>
            <person name="Henrissat B."/>
            <person name="Van de Peer Y."/>
            <person name="Rouze P."/>
            <person name="Ellis J.G."/>
            <person name="Dodds P.N."/>
            <person name="Schein J.E."/>
            <person name="Zhong S."/>
            <person name="Hamelin R.C."/>
            <person name="Grigoriev I.V."/>
            <person name="Szabo L.J."/>
            <person name="Martin F."/>
        </authorList>
    </citation>
    <scope>NUCLEOTIDE SEQUENCE [LARGE SCALE GENOMIC DNA]</scope>
    <source>
        <strain evidence="3">98AG31 / pathotype 3-4-7</strain>
    </source>
</reference>
<evidence type="ECO:0000313" key="3">
    <source>
        <dbReference type="Proteomes" id="UP000001072"/>
    </source>
</evidence>
<proteinExistence type="predicted"/>
<dbReference type="AlphaFoldDB" id="F4R4Q4"/>
<feature type="compositionally biased region" description="Polar residues" evidence="1">
    <location>
        <begin position="29"/>
        <end position="39"/>
    </location>
</feature>
<feature type="compositionally biased region" description="Basic and acidic residues" evidence="1">
    <location>
        <begin position="182"/>
        <end position="205"/>
    </location>
</feature>
<dbReference type="EMBL" id="GL883090">
    <property type="protein sequence ID" value="EGG12849.1"/>
    <property type="molecule type" value="Genomic_DNA"/>
</dbReference>
<evidence type="ECO:0000313" key="2">
    <source>
        <dbReference type="EMBL" id="EGG12849.1"/>
    </source>
</evidence>
<organism evidence="3">
    <name type="scientific">Melampsora larici-populina (strain 98AG31 / pathotype 3-4-7)</name>
    <name type="common">Poplar leaf rust fungus</name>
    <dbReference type="NCBI Taxonomy" id="747676"/>
    <lineage>
        <taxon>Eukaryota</taxon>
        <taxon>Fungi</taxon>
        <taxon>Dikarya</taxon>
        <taxon>Basidiomycota</taxon>
        <taxon>Pucciniomycotina</taxon>
        <taxon>Pucciniomycetes</taxon>
        <taxon>Pucciniales</taxon>
        <taxon>Melampsoraceae</taxon>
        <taxon>Melampsora</taxon>
    </lineage>
</organism>
<keyword evidence="3" id="KW-1185">Reference proteome</keyword>
<feature type="compositionally biased region" description="Acidic residues" evidence="1">
    <location>
        <begin position="74"/>
        <end position="108"/>
    </location>
</feature>